<keyword evidence="2" id="KW-1185">Reference proteome</keyword>
<dbReference type="SUPFAM" id="SSF53448">
    <property type="entry name" value="Nucleotide-diphospho-sugar transferases"/>
    <property type="match status" value="1"/>
</dbReference>
<comment type="caution">
    <text evidence="1">The sequence shown here is derived from an EMBL/GenBank/DDBJ whole genome shotgun (WGS) entry which is preliminary data.</text>
</comment>
<dbReference type="Gene3D" id="3.90.550.10">
    <property type="entry name" value="Spore Coat Polysaccharide Biosynthesis Protein SpsA, Chain A"/>
    <property type="match status" value="1"/>
</dbReference>
<organism evidence="1 2">
    <name type="scientific">Alteromonas halophila</name>
    <dbReference type="NCBI Taxonomy" id="516698"/>
    <lineage>
        <taxon>Bacteria</taxon>
        <taxon>Pseudomonadati</taxon>
        <taxon>Pseudomonadota</taxon>
        <taxon>Gammaproteobacteria</taxon>
        <taxon>Alteromonadales</taxon>
        <taxon>Alteromonadaceae</taxon>
        <taxon>Alteromonas/Salinimonas group</taxon>
        <taxon>Alteromonas</taxon>
    </lineage>
</organism>
<dbReference type="Proteomes" id="UP000631300">
    <property type="component" value="Unassembled WGS sequence"/>
</dbReference>
<evidence type="ECO:0000313" key="1">
    <source>
        <dbReference type="EMBL" id="GGW73543.1"/>
    </source>
</evidence>
<proteinExistence type="predicted"/>
<evidence type="ECO:0000313" key="2">
    <source>
        <dbReference type="Proteomes" id="UP000631300"/>
    </source>
</evidence>
<sequence length="43" mass="4582">MLAHSIHAALESGAVDVVVVSTDDDEIARVANVVFYESTHLIS</sequence>
<reference evidence="1" key="1">
    <citation type="journal article" date="2014" name="Int. J. Syst. Evol. Microbiol.">
        <title>Complete genome sequence of Corynebacterium casei LMG S-19264T (=DSM 44701T), isolated from a smear-ripened cheese.</title>
        <authorList>
            <consortium name="US DOE Joint Genome Institute (JGI-PGF)"/>
            <person name="Walter F."/>
            <person name="Albersmeier A."/>
            <person name="Kalinowski J."/>
            <person name="Ruckert C."/>
        </authorList>
    </citation>
    <scope>NUCLEOTIDE SEQUENCE</scope>
    <source>
        <strain evidence="1">KCTC 22164</strain>
    </source>
</reference>
<protein>
    <submittedName>
        <fullName evidence="1">Uncharacterized protein</fullName>
    </submittedName>
</protein>
<dbReference type="EMBL" id="BMXP01000001">
    <property type="protein sequence ID" value="GGW73543.1"/>
    <property type="molecule type" value="Genomic_DNA"/>
</dbReference>
<dbReference type="InterPro" id="IPR029044">
    <property type="entry name" value="Nucleotide-diphossugar_trans"/>
</dbReference>
<dbReference type="InterPro" id="IPR003329">
    <property type="entry name" value="Cytidylyl_trans"/>
</dbReference>
<accession>A0A918JC38</accession>
<reference evidence="1" key="2">
    <citation type="submission" date="2020-09" db="EMBL/GenBank/DDBJ databases">
        <authorList>
            <person name="Sun Q."/>
            <person name="Kim S."/>
        </authorList>
    </citation>
    <scope>NUCLEOTIDE SEQUENCE</scope>
    <source>
        <strain evidence="1">KCTC 22164</strain>
    </source>
</reference>
<dbReference type="AlphaFoldDB" id="A0A918JC38"/>
<name>A0A918JC38_9ALTE</name>
<dbReference type="Pfam" id="PF02348">
    <property type="entry name" value="CTP_transf_3"/>
    <property type="match status" value="1"/>
</dbReference>
<gene>
    <name evidence="1" type="ORF">GCM10007391_01530</name>
</gene>